<evidence type="ECO:0000256" key="4">
    <source>
        <dbReference type="ARBA" id="ARBA00009667"/>
    </source>
</evidence>
<dbReference type="InterPro" id="IPR013785">
    <property type="entry name" value="Aldolase_TIM"/>
</dbReference>
<dbReference type="InterPro" id="IPR006062">
    <property type="entry name" value="His_biosynth"/>
</dbReference>
<keyword evidence="12" id="KW-1185">Reference proteome</keyword>
<evidence type="ECO:0000256" key="1">
    <source>
        <dbReference type="ARBA" id="ARBA00000901"/>
    </source>
</evidence>
<dbReference type="CDD" id="cd04732">
    <property type="entry name" value="HisA"/>
    <property type="match status" value="1"/>
</dbReference>
<organism evidence="11 12">
    <name type="scientific">Hypericibacter adhaerens</name>
    <dbReference type="NCBI Taxonomy" id="2602016"/>
    <lineage>
        <taxon>Bacteria</taxon>
        <taxon>Pseudomonadati</taxon>
        <taxon>Pseudomonadota</taxon>
        <taxon>Alphaproteobacteria</taxon>
        <taxon>Rhodospirillales</taxon>
        <taxon>Dongiaceae</taxon>
        <taxon>Hypericibacter</taxon>
    </lineage>
</organism>
<dbReference type="RefSeq" id="WP_151114807.1">
    <property type="nucleotide sequence ID" value="NZ_CP042582.1"/>
</dbReference>
<reference evidence="11 12" key="1">
    <citation type="submission" date="2019-08" db="EMBL/GenBank/DDBJ databases">
        <title>Hyperibacter terrae gen. nov., sp. nov. and Hyperibacter viscosus sp. nov., two new members in the family Rhodospirillaceae isolated from the rhizosphere of Hypericum perforatum.</title>
        <authorList>
            <person name="Noviana Z."/>
        </authorList>
    </citation>
    <scope>NUCLEOTIDE SEQUENCE [LARGE SCALE GENOMIC DNA]</scope>
    <source>
        <strain evidence="11 12">R5959</strain>
    </source>
</reference>
<evidence type="ECO:0000256" key="3">
    <source>
        <dbReference type="ARBA" id="ARBA00005133"/>
    </source>
</evidence>
<evidence type="ECO:0000256" key="7">
    <source>
        <dbReference type="ARBA" id="ARBA00023102"/>
    </source>
</evidence>
<accession>A0A5J6MTJ5</accession>
<evidence type="ECO:0000313" key="12">
    <source>
        <dbReference type="Proteomes" id="UP000325797"/>
    </source>
</evidence>
<dbReference type="HAMAP" id="MF_01014">
    <property type="entry name" value="HisA"/>
    <property type="match status" value="1"/>
</dbReference>
<dbReference type="Gene3D" id="3.20.20.70">
    <property type="entry name" value="Aldolase class I"/>
    <property type="match status" value="1"/>
</dbReference>
<evidence type="ECO:0000256" key="5">
    <source>
        <dbReference type="ARBA" id="ARBA00022490"/>
    </source>
</evidence>
<evidence type="ECO:0000256" key="2">
    <source>
        <dbReference type="ARBA" id="ARBA00004496"/>
    </source>
</evidence>
<dbReference type="PANTHER" id="PTHR43090:SF2">
    <property type="entry name" value="1-(5-PHOSPHORIBOSYL)-5-[(5-PHOSPHORIBOSYLAMINO)METHYLIDENEAMINO] IMIDAZOLE-4-CARBOXAMIDE ISOMERASE"/>
    <property type="match status" value="1"/>
</dbReference>
<dbReference type="Proteomes" id="UP000325797">
    <property type="component" value="Chromosome"/>
</dbReference>
<dbReference type="EMBL" id="CP042582">
    <property type="protein sequence ID" value="QEX20571.1"/>
    <property type="molecule type" value="Genomic_DNA"/>
</dbReference>
<dbReference type="InterPro" id="IPR023016">
    <property type="entry name" value="HisA/PriA"/>
</dbReference>
<dbReference type="UniPathway" id="UPA00031">
    <property type="reaction ID" value="UER00009"/>
</dbReference>
<evidence type="ECO:0000256" key="10">
    <source>
        <dbReference type="RuleBase" id="RU003657"/>
    </source>
</evidence>
<dbReference type="InterPro" id="IPR044524">
    <property type="entry name" value="Isoase_HisA-like"/>
</dbReference>
<gene>
    <name evidence="9 11" type="primary">hisA</name>
    <name evidence="11" type="ORF">FRZ61_04880</name>
</gene>
<comment type="similarity">
    <text evidence="4 9 10">Belongs to the HisA/HisF family.</text>
</comment>
<protein>
    <recommendedName>
        <fullName evidence="9">1-(5-phosphoribosyl)-5-[(5-phosphoribosylamino)methylideneamino] imidazole-4-carboxamide isomerase</fullName>
        <ecNumber evidence="9">5.3.1.16</ecNumber>
    </recommendedName>
    <alternativeName>
        <fullName evidence="9">Phosphoribosylformimino-5-aminoimidazole carboxamide ribotide isomerase</fullName>
    </alternativeName>
</protein>
<dbReference type="KEGG" id="hadh:FRZ61_04880"/>
<dbReference type="InterPro" id="IPR011060">
    <property type="entry name" value="RibuloseP-bd_barrel"/>
</dbReference>
<dbReference type="FunFam" id="3.20.20.70:FF:000009">
    <property type="entry name" value="1-(5-phosphoribosyl)-5-[(5-phosphoribosylamino)methylideneamino] imidazole-4-carboxamide isomerase"/>
    <property type="match status" value="1"/>
</dbReference>
<evidence type="ECO:0000256" key="9">
    <source>
        <dbReference type="HAMAP-Rule" id="MF_01014"/>
    </source>
</evidence>
<feature type="active site" description="Proton donor" evidence="9">
    <location>
        <position position="128"/>
    </location>
</feature>
<evidence type="ECO:0000256" key="6">
    <source>
        <dbReference type="ARBA" id="ARBA00022605"/>
    </source>
</evidence>
<evidence type="ECO:0000313" key="11">
    <source>
        <dbReference type="EMBL" id="QEX20571.1"/>
    </source>
</evidence>
<dbReference type="PANTHER" id="PTHR43090">
    <property type="entry name" value="1-(5-PHOSPHORIBOSYL)-5-[(5-PHOSPHORIBOSYLAMINO)METHYLIDENEAMINO] IMIDAZOLE-4-CARBOXAMIDE ISOMERASE"/>
    <property type="match status" value="1"/>
</dbReference>
<dbReference type="Pfam" id="PF00977">
    <property type="entry name" value="His_biosynth"/>
    <property type="match status" value="1"/>
</dbReference>
<sequence length="247" mass="26639">MIVYPDLELRQGRLVNLTRNSMDSPLVYELDPVRTARDLAAEGAEWLHVVDLDAVFNRGDNTSVIKQIIRTSGCKVQVGGGIRSMEKVHGWMEAGAERVVIATAAVKYPHLVKAAATAYPGAVVVSIDARRGHVVVEGFTETTIFTPIEFAQPFDEAGLAAIIHTDIDRDENRPEGSMAQTTNLAAKLRTPVIASGVVKSLDDISTLSYLPNIAGILTSRALFGGTFTFREANAIATAQHQPTAPFV</sequence>
<dbReference type="OrthoDB" id="9807749at2"/>
<feature type="active site" description="Proton acceptor" evidence="9">
    <location>
        <position position="8"/>
    </location>
</feature>
<dbReference type="GO" id="GO:0003949">
    <property type="term" value="F:1-(5-phosphoribosyl)-5-[(5-phosphoribosylamino)methylideneamino]imidazole-4-carboxamide isomerase activity"/>
    <property type="evidence" value="ECO:0007669"/>
    <property type="project" value="UniProtKB-UniRule"/>
</dbReference>
<keyword evidence="6 9" id="KW-0028">Amino-acid biosynthesis</keyword>
<proteinExistence type="inferred from homology"/>
<dbReference type="GO" id="GO:0000162">
    <property type="term" value="P:L-tryptophan biosynthetic process"/>
    <property type="evidence" value="ECO:0007669"/>
    <property type="project" value="TreeGrafter"/>
</dbReference>
<keyword evidence="8 9" id="KW-0413">Isomerase</keyword>
<name>A0A5J6MTJ5_9PROT</name>
<comment type="catalytic activity">
    <reaction evidence="1 9">
        <text>1-(5-phospho-beta-D-ribosyl)-5-[(5-phospho-beta-D-ribosylamino)methylideneamino]imidazole-4-carboxamide = 5-[(5-phospho-1-deoxy-D-ribulos-1-ylimino)methylamino]-1-(5-phospho-beta-D-ribosyl)imidazole-4-carboxamide</text>
        <dbReference type="Rhea" id="RHEA:15469"/>
        <dbReference type="ChEBI" id="CHEBI:58435"/>
        <dbReference type="ChEBI" id="CHEBI:58525"/>
        <dbReference type="EC" id="5.3.1.16"/>
    </reaction>
</comment>
<comment type="subcellular location">
    <subcellularLocation>
        <location evidence="2 9">Cytoplasm</location>
    </subcellularLocation>
</comment>
<dbReference type="GO" id="GO:0005737">
    <property type="term" value="C:cytoplasm"/>
    <property type="evidence" value="ECO:0007669"/>
    <property type="project" value="UniProtKB-SubCell"/>
</dbReference>
<evidence type="ECO:0000256" key="8">
    <source>
        <dbReference type="ARBA" id="ARBA00023235"/>
    </source>
</evidence>
<keyword evidence="7 9" id="KW-0368">Histidine biosynthesis</keyword>
<comment type="pathway">
    <text evidence="3 9">Amino-acid biosynthesis; L-histidine biosynthesis; L-histidine from 5-phospho-alpha-D-ribose 1-diphosphate: step 4/9.</text>
</comment>
<dbReference type="GO" id="GO:0000105">
    <property type="term" value="P:L-histidine biosynthetic process"/>
    <property type="evidence" value="ECO:0007669"/>
    <property type="project" value="UniProtKB-UniRule"/>
</dbReference>
<dbReference type="EC" id="5.3.1.16" evidence="9"/>
<keyword evidence="5 9" id="KW-0963">Cytoplasm</keyword>
<dbReference type="AlphaFoldDB" id="A0A5J6MTJ5"/>
<dbReference type="SUPFAM" id="SSF51366">
    <property type="entry name" value="Ribulose-phoshate binding barrel"/>
    <property type="match status" value="1"/>
</dbReference>